<evidence type="ECO:0000313" key="1">
    <source>
        <dbReference type="EMBL" id="KAG5447062.1"/>
    </source>
</evidence>
<dbReference type="AlphaFoldDB" id="A0A3R7D444"/>
<dbReference type="EMBL" id="NIRI02000042">
    <property type="protein sequence ID" value="KAG5447062.1"/>
    <property type="molecule type" value="Genomic_DNA"/>
</dbReference>
<protein>
    <submittedName>
        <fullName evidence="1">Uncharacterized protein</fullName>
    </submittedName>
</protein>
<dbReference type="InParanoid" id="A0A3R7D444"/>
<sequence length="180" mass="19668">MISLHSDEAKCPSPSIEETKSHGYLLTGSSSDEEMYGVVFARDSPGTQLNLSLGDRGVRFCGPTFSNPSFLGGRQHRCFHKYGDAGRLGETPYCLHTPIAEDSTTLPPDRLVIRLLAVRGLAVLRRAAPPSIARRIIAARKPDHHDKVTAFGRVQTLNNLRTEAPYSNASGQHHLPPDSL</sequence>
<keyword evidence="2" id="KW-1185">Reference proteome</keyword>
<organism evidence="1 2">
    <name type="scientific">Clonorchis sinensis</name>
    <name type="common">Chinese liver fluke</name>
    <dbReference type="NCBI Taxonomy" id="79923"/>
    <lineage>
        <taxon>Eukaryota</taxon>
        <taxon>Metazoa</taxon>
        <taxon>Spiralia</taxon>
        <taxon>Lophotrochozoa</taxon>
        <taxon>Platyhelminthes</taxon>
        <taxon>Trematoda</taxon>
        <taxon>Digenea</taxon>
        <taxon>Opisthorchiida</taxon>
        <taxon>Opisthorchiata</taxon>
        <taxon>Opisthorchiidae</taxon>
        <taxon>Clonorchis</taxon>
    </lineage>
</organism>
<dbReference type="Proteomes" id="UP000286415">
    <property type="component" value="Unassembled WGS sequence"/>
</dbReference>
<gene>
    <name evidence="1" type="ORF">CSKR_108913</name>
</gene>
<accession>A0A3R7D444</accession>
<reference evidence="1 2" key="1">
    <citation type="journal article" date="2018" name="Biotechnol. Adv.">
        <title>Improved genomic resources and new bioinformatic workflow for the carcinogenic parasite Clonorchis sinensis: Biotechnological implications.</title>
        <authorList>
            <person name="Wang D."/>
            <person name="Korhonen P.K."/>
            <person name="Gasser R.B."/>
            <person name="Young N.D."/>
        </authorList>
    </citation>
    <scope>NUCLEOTIDE SEQUENCE [LARGE SCALE GENOMIC DNA]</scope>
    <source>
        <strain evidence="1">Cs-k2</strain>
    </source>
</reference>
<proteinExistence type="predicted"/>
<comment type="caution">
    <text evidence="1">The sequence shown here is derived from an EMBL/GenBank/DDBJ whole genome shotgun (WGS) entry which is preliminary data.</text>
</comment>
<reference evidence="1 2" key="2">
    <citation type="journal article" date="2021" name="Genomics">
        <title>High-quality reference genome for Clonorchis sinensis.</title>
        <authorList>
            <person name="Young N.D."/>
            <person name="Stroehlein A.J."/>
            <person name="Kinkar L."/>
            <person name="Wang T."/>
            <person name="Sohn W.M."/>
            <person name="Chang B.C.H."/>
            <person name="Kaur P."/>
            <person name="Weisz D."/>
            <person name="Dudchenko O."/>
            <person name="Aiden E.L."/>
            <person name="Korhonen P.K."/>
            <person name="Gasser R.B."/>
        </authorList>
    </citation>
    <scope>NUCLEOTIDE SEQUENCE [LARGE SCALE GENOMIC DNA]</scope>
    <source>
        <strain evidence="1">Cs-k2</strain>
    </source>
</reference>
<name>A0A3R7D444_CLOSI</name>
<evidence type="ECO:0000313" key="2">
    <source>
        <dbReference type="Proteomes" id="UP000286415"/>
    </source>
</evidence>